<dbReference type="KEGG" id="dmp:FAK_18830"/>
<feature type="domain" description="Elp3/MiaA/NifB-like radical SAM core" evidence="6">
    <location>
        <begin position="40"/>
        <end position="243"/>
    </location>
</feature>
<evidence type="ECO:0000313" key="7">
    <source>
        <dbReference type="EMBL" id="BEQ14817.1"/>
    </source>
</evidence>
<dbReference type="EMBL" id="AP028679">
    <property type="protein sequence ID" value="BEQ14817.1"/>
    <property type="molecule type" value="Genomic_DNA"/>
</dbReference>
<accession>A0AAU9F2V1</accession>
<dbReference type="GO" id="GO:0051536">
    <property type="term" value="F:iron-sulfur cluster binding"/>
    <property type="evidence" value="ECO:0007669"/>
    <property type="project" value="UniProtKB-KW"/>
</dbReference>
<keyword evidence="8" id="KW-1185">Reference proteome</keyword>
<dbReference type="SMART" id="SM00729">
    <property type="entry name" value="Elp3"/>
    <property type="match status" value="1"/>
</dbReference>
<evidence type="ECO:0000259" key="6">
    <source>
        <dbReference type="SMART" id="SM00729"/>
    </source>
</evidence>
<comment type="cofactor">
    <cofactor evidence="1">
        <name>[4Fe-4S] cluster</name>
        <dbReference type="ChEBI" id="CHEBI:49883"/>
    </cofactor>
</comment>
<name>A0AAU9F2V1_9BACT</name>
<dbReference type="GO" id="GO:0003824">
    <property type="term" value="F:catalytic activity"/>
    <property type="evidence" value="ECO:0007669"/>
    <property type="project" value="InterPro"/>
</dbReference>
<protein>
    <submittedName>
        <fullName evidence="7">Radical SAM family protein</fullName>
    </submittedName>
</protein>
<dbReference type="SFLD" id="SFLDS00029">
    <property type="entry name" value="Radical_SAM"/>
    <property type="match status" value="1"/>
</dbReference>
<organism evidence="7 8">
    <name type="scientific">Desulfoferula mesophila</name>
    <dbReference type="NCBI Taxonomy" id="3058419"/>
    <lineage>
        <taxon>Bacteria</taxon>
        <taxon>Pseudomonadati</taxon>
        <taxon>Thermodesulfobacteriota</taxon>
        <taxon>Desulfarculia</taxon>
        <taxon>Desulfarculales</taxon>
        <taxon>Desulfarculaceae</taxon>
        <taxon>Desulfoferula</taxon>
    </lineage>
</organism>
<dbReference type="InterPro" id="IPR058240">
    <property type="entry name" value="rSAM_sf"/>
</dbReference>
<dbReference type="RefSeq" id="WP_338606489.1">
    <property type="nucleotide sequence ID" value="NZ_AP028679.1"/>
</dbReference>
<keyword evidence="4" id="KW-0408">Iron</keyword>
<dbReference type="SUPFAM" id="SSF102114">
    <property type="entry name" value="Radical SAM enzymes"/>
    <property type="match status" value="1"/>
</dbReference>
<dbReference type="Gene3D" id="3.20.20.70">
    <property type="entry name" value="Aldolase class I"/>
    <property type="match status" value="1"/>
</dbReference>
<dbReference type="InterPro" id="IPR006638">
    <property type="entry name" value="Elp3/MiaA/NifB-like_rSAM"/>
</dbReference>
<dbReference type="PANTHER" id="PTHR43288">
    <property type="entry name" value="BIOTIN SYNTHASE-RELATED PROTEIN, RADICAL SAM SUPERFAMILY"/>
    <property type="match status" value="1"/>
</dbReference>
<dbReference type="GO" id="GO:0046872">
    <property type="term" value="F:metal ion binding"/>
    <property type="evidence" value="ECO:0007669"/>
    <property type="project" value="UniProtKB-KW"/>
</dbReference>
<dbReference type="AlphaFoldDB" id="A0AAU9F2V1"/>
<dbReference type="InterPro" id="IPR007197">
    <property type="entry name" value="rSAM"/>
</dbReference>
<sequence length="308" mass="32631">MASLDQALDQARALSWQHHGAKLGIYLPGMFTAYGRKGRYPAVSITGQECRQGCDHCRGQLLRTMRPACGGEALYALGKRLAAQGQLGMLISGGSDPQGRLPWDSVLGGIERLARETDLVLTAHVGRIGAATARALKAAGVRQALIDVVGSEGTARRVLHLPDGLAAQSETLAACAEAGLEVVPHIIMGLDHGHIIGEYDALELVAALNPRRVVFVVLMPLKDTPLARAEPPAVEEVASFMAQARLRLPAARHHLGCARPRGRYRARLDGLAVRAGINALAIPSDGALEQARSLGVKVSFQDTCCSLA</sequence>
<keyword evidence="5" id="KW-0411">Iron-sulfur</keyword>
<evidence type="ECO:0000256" key="5">
    <source>
        <dbReference type="ARBA" id="ARBA00023014"/>
    </source>
</evidence>
<evidence type="ECO:0000256" key="2">
    <source>
        <dbReference type="ARBA" id="ARBA00022691"/>
    </source>
</evidence>
<evidence type="ECO:0000256" key="1">
    <source>
        <dbReference type="ARBA" id="ARBA00001966"/>
    </source>
</evidence>
<evidence type="ECO:0000256" key="4">
    <source>
        <dbReference type="ARBA" id="ARBA00023004"/>
    </source>
</evidence>
<dbReference type="PANTHER" id="PTHR43288:SF2">
    <property type="entry name" value="RADICAL SAM CORE DOMAIN-CONTAINING PROTEIN"/>
    <property type="match status" value="1"/>
</dbReference>
<evidence type="ECO:0000256" key="3">
    <source>
        <dbReference type="ARBA" id="ARBA00022723"/>
    </source>
</evidence>
<reference evidence="8" key="1">
    <citation type="journal article" date="2023" name="Arch. Microbiol.">
        <title>Desulfoferula mesophilus gen. nov. sp. nov., a mesophilic sulfate-reducing bacterium isolated from a brackish lake sediment.</title>
        <authorList>
            <person name="Watanabe T."/>
            <person name="Yabe T."/>
            <person name="Tsuji J.M."/>
            <person name="Fukui M."/>
        </authorList>
    </citation>
    <scope>NUCLEOTIDE SEQUENCE [LARGE SCALE GENOMIC DNA]</scope>
    <source>
        <strain evidence="8">12FAK</strain>
    </source>
</reference>
<gene>
    <name evidence="7" type="ORF">FAK_18830</name>
</gene>
<keyword evidence="2" id="KW-0949">S-adenosyl-L-methionine</keyword>
<dbReference type="Proteomes" id="UP001366166">
    <property type="component" value="Chromosome"/>
</dbReference>
<evidence type="ECO:0000313" key="8">
    <source>
        <dbReference type="Proteomes" id="UP001366166"/>
    </source>
</evidence>
<dbReference type="SFLD" id="SFLDG01113">
    <property type="entry name" value="Uncharacterised_Radical_SAM_Su"/>
    <property type="match status" value="1"/>
</dbReference>
<keyword evidence="3" id="KW-0479">Metal-binding</keyword>
<dbReference type="InterPro" id="IPR013785">
    <property type="entry name" value="Aldolase_TIM"/>
</dbReference>
<proteinExistence type="predicted"/>